<keyword evidence="2" id="KW-1185">Reference proteome</keyword>
<dbReference type="Proteomes" id="UP000504633">
    <property type="component" value="Unplaced"/>
</dbReference>
<dbReference type="AlphaFoldDB" id="A0A6J1LDV7"/>
<dbReference type="OrthoDB" id="8062144at2759"/>
<proteinExistence type="predicted"/>
<gene>
    <name evidence="3" type="primary">LOC111593057</name>
</gene>
<dbReference type="RefSeq" id="XP_023161399.1">
    <property type="nucleotide sequence ID" value="XM_023305631.2"/>
</dbReference>
<protein>
    <submittedName>
        <fullName evidence="3">Uncharacterized protein LOC111593057</fullName>
    </submittedName>
</protein>
<evidence type="ECO:0000313" key="2">
    <source>
        <dbReference type="Proteomes" id="UP000504633"/>
    </source>
</evidence>
<evidence type="ECO:0000256" key="1">
    <source>
        <dbReference type="SAM" id="MobiDB-lite"/>
    </source>
</evidence>
<evidence type="ECO:0000313" key="3">
    <source>
        <dbReference type="RefSeq" id="XP_023161399.1"/>
    </source>
</evidence>
<name>A0A6J1LDV7_DROHY</name>
<sequence length="86" mass="8993">MPFPIHPPKQMPCPHWQHFPISPVDSKPAPFGSSSSSCNGGGGGGVVSSFKSESSMSVDKPPEPVSYRYCVQCKAAGKDVGGISQD</sequence>
<feature type="region of interest" description="Disordered" evidence="1">
    <location>
        <begin position="14"/>
        <end position="61"/>
    </location>
</feature>
<organism evidence="2 3">
    <name type="scientific">Drosophila hydei</name>
    <name type="common">Fruit fly</name>
    <dbReference type="NCBI Taxonomy" id="7224"/>
    <lineage>
        <taxon>Eukaryota</taxon>
        <taxon>Metazoa</taxon>
        <taxon>Ecdysozoa</taxon>
        <taxon>Arthropoda</taxon>
        <taxon>Hexapoda</taxon>
        <taxon>Insecta</taxon>
        <taxon>Pterygota</taxon>
        <taxon>Neoptera</taxon>
        <taxon>Endopterygota</taxon>
        <taxon>Diptera</taxon>
        <taxon>Brachycera</taxon>
        <taxon>Muscomorpha</taxon>
        <taxon>Ephydroidea</taxon>
        <taxon>Drosophilidae</taxon>
        <taxon>Drosophila</taxon>
    </lineage>
</organism>
<dbReference type="KEGG" id="dhe:111593057"/>
<reference evidence="3" key="1">
    <citation type="submission" date="2025-08" db="UniProtKB">
        <authorList>
            <consortium name="RefSeq"/>
        </authorList>
    </citation>
    <scope>IDENTIFICATION</scope>
    <source>
        <strain evidence="3">15085-1641.00</strain>
        <tissue evidence="3">Whole body</tissue>
    </source>
</reference>
<dbReference type="OMA" id="SYRYCVQ"/>
<feature type="compositionally biased region" description="Low complexity" evidence="1">
    <location>
        <begin position="47"/>
        <end position="58"/>
    </location>
</feature>
<accession>A0A6J1LDV7</accession>
<dbReference type="GeneID" id="111593057"/>